<feature type="compositionally biased region" description="Polar residues" evidence="12">
    <location>
        <begin position="128"/>
        <end position="139"/>
    </location>
</feature>
<evidence type="ECO:0000256" key="5">
    <source>
        <dbReference type="ARBA" id="ARBA00022771"/>
    </source>
</evidence>
<dbReference type="SUPFAM" id="SSF57667">
    <property type="entry name" value="beta-beta-alpha zinc fingers"/>
    <property type="match status" value="2"/>
</dbReference>
<reference evidence="14" key="3">
    <citation type="submission" date="2025-09" db="UniProtKB">
        <authorList>
            <consortium name="Ensembl"/>
        </authorList>
    </citation>
    <scope>IDENTIFICATION</scope>
</reference>
<accession>A0A667ZXB5</accession>
<evidence type="ECO:0000256" key="4">
    <source>
        <dbReference type="ARBA" id="ARBA00022737"/>
    </source>
</evidence>
<evidence type="ECO:0000256" key="9">
    <source>
        <dbReference type="ARBA" id="ARBA00023163"/>
    </source>
</evidence>
<dbReference type="InterPro" id="IPR013087">
    <property type="entry name" value="Znf_C2H2_type"/>
</dbReference>
<keyword evidence="5 11" id="KW-0863">Zinc-finger</keyword>
<evidence type="ECO:0000256" key="7">
    <source>
        <dbReference type="ARBA" id="ARBA00023015"/>
    </source>
</evidence>
<dbReference type="Proteomes" id="UP000472263">
    <property type="component" value="Chromosome 3"/>
</dbReference>
<dbReference type="SMART" id="SM00355">
    <property type="entry name" value="ZnF_C2H2"/>
    <property type="match status" value="4"/>
</dbReference>
<evidence type="ECO:0000313" key="14">
    <source>
        <dbReference type="Ensembl" id="ENSMMDP00005040264.1"/>
    </source>
</evidence>
<feature type="compositionally biased region" description="Polar residues" evidence="12">
    <location>
        <begin position="209"/>
        <end position="226"/>
    </location>
</feature>
<keyword evidence="3" id="KW-0479">Metal-binding</keyword>
<dbReference type="FunFam" id="3.30.160.60:FF:001289">
    <property type="entry name" value="Zinc finger protein 574"/>
    <property type="match status" value="1"/>
</dbReference>
<organism evidence="14 15">
    <name type="scientific">Myripristis murdjan</name>
    <name type="common">pinecone soldierfish</name>
    <dbReference type="NCBI Taxonomy" id="586833"/>
    <lineage>
        <taxon>Eukaryota</taxon>
        <taxon>Metazoa</taxon>
        <taxon>Chordata</taxon>
        <taxon>Craniata</taxon>
        <taxon>Vertebrata</taxon>
        <taxon>Euteleostomi</taxon>
        <taxon>Actinopterygii</taxon>
        <taxon>Neopterygii</taxon>
        <taxon>Teleostei</taxon>
        <taxon>Neoteleostei</taxon>
        <taxon>Acanthomorphata</taxon>
        <taxon>Holocentriformes</taxon>
        <taxon>Holocentridae</taxon>
        <taxon>Myripristis</taxon>
    </lineage>
</organism>
<dbReference type="InterPro" id="IPR036236">
    <property type="entry name" value="Znf_C2H2_sf"/>
</dbReference>
<feature type="region of interest" description="Disordered" evidence="12">
    <location>
        <begin position="37"/>
        <end position="63"/>
    </location>
</feature>
<dbReference type="GeneTree" id="ENSGT01150000286959"/>
<keyword evidence="15" id="KW-1185">Reference proteome</keyword>
<evidence type="ECO:0000256" key="11">
    <source>
        <dbReference type="PROSITE-ProRule" id="PRU00042"/>
    </source>
</evidence>
<feature type="compositionally biased region" description="Basic and acidic residues" evidence="12">
    <location>
        <begin position="166"/>
        <end position="175"/>
    </location>
</feature>
<dbReference type="FunFam" id="3.30.160.60:FF:000446">
    <property type="entry name" value="Zinc finger protein"/>
    <property type="match status" value="1"/>
</dbReference>
<name>A0A667ZXB5_9TELE</name>
<feature type="domain" description="C2H2-type" evidence="13">
    <location>
        <begin position="274"/>
        <end position="301"/>
    </location>
</feature>
<dbReference type="GO" id="GO:0000981">
    <property type="term" value="F:DNA-binding transcription factor activity, RNA polymerase II-specific"/>
    <property type="evidence" value="ECO:0007669"/>
    <property type="project" value="TreeGrafter"/>
</dbReference>
<dbReference type="GO" id="GO:0005634">
    <property type="term" value="C:nucleus"/>
    <property type="evidence" value="ECO:0007669"/>
    <property type="project" value="UniProtKB-SubCell"/>
</dbReference>
<evidence type="ECO:0000256" key="3">
    <source>
        <dbReference type="ARBA" id="ARBA00022723"/>
    </source>
</evidence>
<dbReference type="GO" id="GO:0008270">
    <property type="term" value="F:zinc ion binding"/>
    <property type="evidence" value="ECO:0007669"/>
    <property type="project" value="UniProtKB-KW"/>
</dbReference>
<keyword evidence="7" id="KW-0805">Transcription regulation</keyword>
<keyword evidence="4" id="KW-0677">Repeat</keyword>
<evidence type="ECO:0000256" key="10">
    <source>
        <dbReference type="ARBA" id="ARBA00023242"/>
    </source>
</evidence>
<feature type="domain" description="C2H2-type" evidence="13">
    <location>
        <begin position="246"/>
        <end position="273"/>
    </location>
</feature>
<evidence type="ECO:0000256" key="1">
    <source>
        <dbReference type="ARBA" id="ARBA00004123"/>
    </source>
</evidence>
<evidence type="ECO:0000256" key="6">
    <source>
        <dbReference type="ARBA" id="ARBA00022833"/>
    </source>
</evidence>
<protein>
    <recommendedName>
        <fullName evidence="13">C2H2-type domain-containing protein</fullName>
    </recommendedName>
</protein>
<dbReference type="Gene3D" id="3.30.160.60">
    <property type="entry name" value="Classic Zinc Finger"/>
    <property type="match status" value="4"/>
</dbReference>
<keyword evidence="6" id="KW-0862">Zinc</keyword>
<dbReference type="PROSITE" id="PS50157">
    <property type="entry name" value="ZINC_FINGER_C2H2_2"/>
    <property type="match status" value="4"/>
</dbReference>
<dbReference type="FunFam" id="3.30.160.60:FF:002331">
    <property type="entry name" value="Zinc finger protein 672"/>
    <property type="match status" value="1"/>
</dbReference>
<evidence type="ECO:0000259" key="13">
    <source>
        <dbReference type="PROSITE" id="PS50157"/>
    </source>
</evidence>
<feature type="domain" description="C2H2-type" evidence="13">
    <location>
        <begin position="330"/>
        <end position="352"/>
    </location>
</feature>
<feature type="domain" description="C2H2-type" evidence="13">
    <location>
        <begin position="302"/>
        <end position="329"/>
    </location>
</feature>
<dbReference type="PANTHER" id="PTHR23235">
    <property type="entry name" value="KRUEPPEL-LIKE TRANSCRIPTION FACTOR"/>
    <property type="match status" value="1"/>
</dbReference>
<dbReference type="InParanoid" id="A0A667ZXB5"/>
<reference evidence="14" key="2">
    <citation type="submission" date="2025-08" db="UniProtKB">
        <authorList>
            <consortium name="Ensembl"/>
        </authorList>
    </citation>
    <scope>IDENTIFICATION</scope>
</reference>
<keyword evidence="8" id="KW-0238">DNA-binding</keyword>
<evidence type="ECO:0000256" key="12">
    <source>
        <dbReference type="SAM" id="MobiDB-lite"/>
    </source>
</evidence>
<keyword evidence="10" id="KW-0539">Nucleus</keyword>
<proteinExistence type="inferred from homology"/>
<dbReference type="Pfam" id="PF00096">
    <property type="entry name" value="zf-C2H2"/>
    <property type="match status" value="4"/>
</dbReference>
<feature type="compositionally biased region" description="Acidic residues" evidence="12">
    <location>
        <begin position="176"/>
        <end position="186"/>
    </location>
</feature>
<dbReference type="PROSITE" id="PS00028">
    <property type="entry name" value="ZINC_FINGER_C2H2_1"/>
    <property type="match status" value="4"/>
</dbReference>
<evidence type="ECO:0000313" key="15">
    <source>
        <dbReference type="Proteomes" id="UP000472263"/>
    </source>
</evidence>
<evidence type="ECO:0000256" key="8">
    <source>
        <dbReference type="ARBA" id="ARBA00023125"/>
    </source>
</evidence>
<dbReference type="AlphaFoldDB" id="A0A667ZXB5"/>
<dbReference type="GO" id="GO:0000978">
    <property type="term" value="F:RNA polymerase II cis-regulatory region sequence-specific DNA binding"/>
    <property type="evidence" value="ECO:0007669"/>
    <property type="project" value="TreeGrafter"/>
</dbReference>
<feature type="compositionally biased region" description="Acidic residues" evidence="12">
    <location>
        <begin position="196"/>
        <end position="205"/>
    </location>
</feature>
<dbReference type="PANTHER" id="PTHR23235:SF142">
    <property type="entry name" value="ZINC FINGER PROTEIN 384"/>
    <property type="match status" value="1"/>
</dbReference>
<comment type="subcellular location">
    <subcellularLocation>
        <location evidence="1">Nucleus</location>
    </subcellularLocation>
</comment>
<evidence type="ECO:0000256" key="2">
    <source>
        <dbReference type="ARBA" id="ARBA00006991"/>
    </source>
</evidence>
<sequence length="352" mass="40111">MCTSPVRMARNTNKMELKPALQLLQLKELPAVVIKEEVPPEQQEWTPSLDQEEPEPPHIKEEQEELWTNQEAEQLQDLTKFPFTAVPVKSEDELVIKEEVPPEQQEWTPSLDQEEPEPPHIKEEQEELWTNQEAEQLQDLTKFPFTAVPVKSEDDEEEAQCSQLHGEQDQMKTEADGEEAAADDGDDRTSDSSEAQTEDSEDWEETREPQSGLNTPNKIHPSQNTCDVGEKPSSCSVSKRTGEKLWSCSVCGTNFQRKGNLNRHMMMHKGEKPFSCSVCGKHFTWKNDLNTHMRTHTGEKPYVCSVCGKDFTVKSNLNIHLRVHTGEKPFSCSVCGKGFSQNCVLKNHMRIH</sequence>
<comment type="similarity">
    <text evidence="2">Belongs to the krueppel C2H2-type zinc-finger protein family.</text>
</comment>
<dbReference type="FunFam" id="3.30.160.60:FF:000110">
    <property type="entry name" value="Zinc finger protein-like"/>
    <property type="match status" value="1"/>
</dbReference>
<feature type="region of interest" description="Disordered" evidence="12">
    <location>
        <begin position="92"/>
        <end position="233"/>
    </location>
</feature>
<dbReference type="Ensembl" id="ENSMMDT00005041093.1">
    <property type="protein sequence ID" value="ENSMMDP00005040264.1"/>
    <property type="gene ID" value="ENSMMDG00005018646.1"/>
</dbReference>
<keyword evidence="9" id="KW-0804">Transcription</keyword>
<reference evidence="14" key="1">
    <citation type="submission" date="2019-06" db="EMBL/GenBank/DDBJ databases">
        <authorList>
            <consortium name="Wellcome Sanger Institute Data Sharing"/>
        </authorList>
    </citation>
    <scope>NUCLEOTIDE SEQUENCE [LARGE SCALE GENOMIC DNA]</scope>
</reference>